<dbReference type="InterPro" id="IPR038884">
    <property type="entry name" value="CFAP61"/>
</dbReference>
<dbReference type="Pfam" id="PF16092">
    <property type="entry name" value="CFAP61_N"/>
    <property type="match status" value="2"/>
</dbReference>
<proteinExistence type="predicted"/>
<accession>A0A8C5KZJ3</accession>
<dbReference type="Ensembl" id="ENSJJAT00000023894.1">
    <property type="protein sequence ID" value="ENSJJAP00000017375.1"/>
    <property type="gene ID" value="ENSJJAG00000018922.1"/>
</dbReference>
<dbReference type="PANTHER" id="PTHR21178:SF8">
    <property type="entry name" value="CILIA- AND FLAGELLA-ASSOCIATED PROTEIN 61"/>
    <property type="match status" value="1"/>
</dbReference>
<feature type="domain" description="Cilia- and flagella-associated protein 61 N-terminal" evidence="1">
    <location>
        <begin position="16"/>
        <end position="266"/>
    </location>
</feature>
<evidence type="ECO:0000259" key="2">
    <source>
        <dbReference type="Pfam" id="PF23150"/>
    </source>
</evidence>
<dbReference type="Proteomes" id="UP000694385">
    <property type="component" value="Unassembled WGS sequence"/>
</dbReference>
<dbReference type="Pfam" id="PF23150">
    <property type="entry name" value="CFAP61_dimer"/>
    <property type="match status" value="1"/>
</dbReference>
<dbReference type="InterPro" id="IPR032151">
    <property type="entry name" value="CFAP61_N"/>
</dbReference>
<dbReference type="GO" id="GO:0005930">
    <property type="term" value="C:axoneme"/>
    <property type="evidence" value="ECO:0007669"/>
    <property type="project" value="Ensembl"/>
</dbReference>
<reference evidence="3" key="2">
    <citation type="submission" date="2025-09" db="UniProtKB">
        <authorList>
            <consortium name="Ensembl"/>
        </authorList>
    </citation>
    <scope>IDENTIFICATION</scope>
</reference>
<dbReference type="InterPro" id="IPR056299">
    <property type="entry name" value="CFAP61_dimer"/>
</dbReference>
<feature type="domain" description="CFAP61 dimerisation" evidence="2">
    <location>
        <begin position="1004"/>
        <end position="1122"/>
    </location>
</feature>
<dbReference type="GO" id="GO:0120316">
    <property type="term" value="P:sperm flagellum assembly"/>
    <property type="evidence" value="ECO:0007669"/>
    <property type="project" value="Ensembl"/>
</dbReference>
<dbReference type="Gene3D" id="3.50.50.60">
    <property type="entry name" value="FAD/NAD(P)-binding domain"/>
    <property type="match status" value="2"/>
</dbReference>
<keyword evidence="4" id="KW-1185">Reference proteome</keyword>
<gene>
    <name evidence="3" type="primary">Cfap61</name>
</gene>
<sequence length="1208" mass="138057">MSILTSPRGKVEVVHCRRTESQDIYCIKNLMRKFTQKLFGRLNIIYLLEKANLAVTLCNDKEEIMAHATFVDYPNWNVAEQDNWVSVFRELDHEIPCTPLNTLFMHLFVAVDEFSIGCCKEIIRSVFKAVPELHFIFLIVPSYMSLGSTLITVFDQVGNVPCLKYDEDFAVHICHRHDHYPQLHVRKARVEDHDDLMPIFMHYDSILKETYGEYFLAELIEAQDEENHAVVCEVGGLAVGFMNVCSRVNLSLLHECFDLGPFHGFCVPHPDDVLEPSQKSSSQGSPGMALQSSTPAWCITVGPSELGIKSYCSLHQDQRELSLLSTADDSGSSIFQSSLLQGESSHFRPIYRGASSAFCIQLFCIDEKYEARSLDFMDFVFTLFPDKNFCLISVPHLTPEFALIQNFVKVVPFNNCTLEHDLYVFHRAGLLRSINIRLATYKDTDGVENLVSTLMLNKKIMEDLIQYNEACRDPDGTPLQVFVAEVAEQIVGIAVIRNEMDVEYIRSHYNIEDFIYFTHHQREEHGRLHHFALNPIFRHYTKFFLKEIFRLGFKSCLYYLVYPQSREGKFQNPYAHSLTSALHYLVPVRPRRQIVYPLEKLGINAPSKAVSKDPVGSYALNHTNRKLTLEPKVTVNARIVVVGASSVGISFLETLVFCSHLKFNNLTLISTHGLPGKKLLGNEQRKFLASDHCFNDKDYTLMSLCSWVNVVVGRMTGIDRAAKHVVVSEDKVVFYDHLILCTGQQYQIPCPSGADISRRPTNREVVDSRNLPYTGKVPCNLFILNDEEDCLKALNWIRRNSLTTEGNVIVYGSTIDAYTTVETLLHIGLKGTRIHLVHPPSDSTITCLNNYVVEKAVKDALSTAGVTTYWEALLAQWNDGLDPDPIRSAGFTTRTKPFRLECEMFFSFCEKNVDYETFKALNDACLVYNGRLVIDTNFHTNDIAIRAAGPLTKFSNRYYSDEWTHSNFSSKEIGFQLAAAMLCLFDPTLEPVTEPPADLDRLIPMYKGAKIQGGILPGSYYYLHISKPAVPSPLEVQRAQPDFGSEVVTGNAYDGTYFRLHINKYRMVEAITCLSKEPFPVSNYARLFGQHEVALNNLCARYESHLIKDLYSYFTESWCMALFHDRFIDLRKELRQILTSKKEEDLPTMEELAHQIEDEEINLNEKPQKYLQKVFQESIYKSLVERSILDYLHYNRYHLPMYAWPGIL</sequence>
<dbReference type="AlphaFoldDB" id="A0A8C5KZJ3"/>
<evidence type="ECO:0000313" key="4">
    <source>
        <dbReference type="Proteomes" id="UP000694385"/>
    </source>
</evidence>
<evidence type="ECO:0000259" key="1">
    <source>
        <dbReference type="Pfam" id="PF16092"/>
    </source>
</evidence>
<dbReference type="GeneTree" id="ENSGT00390000004987"/>
<reference evidence="3" key="1">
    <citation type="submission" date="2025-08" db="UniProtKB">
        <authorList>
            <consortium name="Ensembl"/>
        </authorList>
    </citation>
    <scope>IDENTIFICATION</scope>
</reference>
<dbReference type="OMA" id="RWNEGQI"/>
<protein>
    <submittedName>
        <fullName evidence="3">Cilia and flagella associated protein 61</fullName>
    </submittedName>
</protein>
<dbReference type="SUPFAM" id="SSF51905">
    <property type="entry name" value="FAD/NAD(P)-binding domain"/>
    <property type="match status" value="1"/>
</dbReference>
<organism evidence="3 4">
    <name type="scientific">Jaculus jaculus</name>
    <name type="common">Lesser Egyptian jerboa</name>
    <dbReference type="NCBI Taxonomy" id="51337"/>
    <lineage>
        <taxon>Eukaryota</taxon>
        <taxon>Metazoa</taxon>
        <taxon>Chordata</taxon>
        <taxon>Craniata</taxon>
        <taxon>Vertebrata</taxon>
        <taxon>Euteleostomi</taxon>
        <taxon>Mammalia</taxon>
        <taxon>Eutheria</taxon>
        <taxon>Euarchontoglires</taxon>
        <taxon>Glires</taxon>
        <taxon>Rodentia</taxon>
        <taxon>Myomorpha</taxon>
        <taxon>Dipodoidea</taxon>
        <taxon>Dipodidae</taxon>
        <taxon>Dipodinae</taxon>
        <taxon>Jaculus</taxon>
    </lineage>
</organism>
<dbReference type="PANTHER" id="PTHR21178">
    <property type="entry name" value="CILIA- AND FLAGELLA-ASSOCIATED PROTEIN 61"/>
    <property type="match status" value="1"/>
</dbReference>
<evidence type="ECO:0000313" key="3">
    <source>
        <dbReference type="Ensembl" id="ENSJJAP00000017375.1"/>
    </source>
</evidence>
<feature type="domain" description="Cilia- and flagella-associated protein 61 N-terminal" evidence="1">
    <location>
        <begin position="360"/>
        <end position="514"/>
    </location>
</feature>
<dbReference type="InterPro" id="IPR036188">
    <property type="entry name" value="FAD/NAD-bd_sf"/>
</dbReference>
<name>A0A8C5KZJ3_JACJA</name>